<gene>
    <name evidence="1" type="ORF">MM415B04918_0011</name>
</gene>
<organism evidence="1">
    <name type="scientific">viral metagenome</name>
    <dbReference type="NCBI Taxonomy" id="1070528"/>
    <lineage>
        <taxon>unclassified sequences</taxon>
        <taxon>metagenomes</taxon>
        <taxon>organismal metagenomes</taxon>
    </lineage>
</organism>
<proteinExistence type="predicted"/>
<protein>
    <submittedName>
        <fullName evidence="1">Uncharacterized protein</fullName>
    </submittedName>
</protein>
<dbReference type="EMBL" id="MT143373">
    <property type="protein sequence ID" value="QJA96134.1"/>
    <property type="molecule type" value="Genomic_DNA"/>
</dbReference>
<accession>A0A6M3LRL1</accession>
<reference evidence="1" key="1">
    <citation type="submission" date="2020-03" db="EMBL/GenBank/DDBJ databases">
        <title>The deep terrestrial virosphere.</title>
        <authorList>
            <person name="Holmfeldt K."/>
            <person name="Nilsson E."/>
            <person name="Simone D."/>
            <person name="Lopez-Fernandez M."/>
            <person name="Wu X."/>
            <person name="de Brujin I."/>
            <person name="Lundin D."/>
            <person name="Andersson A."/>
            <person name="Bertilsson S."/>
            <person name="Dopson M."/>
        </authorList>
    </citation>
    <scope>NUCLEOTIDE SEQUENCE</scope>
    <source>
        <strain evidence="1">MM415B04918</strain>
    </source>
</reference>
<sequence length="154" mass="17243">MATEKKSVVKEARVSEFNGKKSYSATMEDETSGYYDFKQCGELVKGELVGYTVEEKTNKKGGKYNLLTVTKLSGAVAQSEAVTTPANEPKLGLAPSTMEWRSAKNIIDMKFEARLHLIELITRLLVAGKIEFTEVKTYYTEWVIMVDTAIDELK</sequence>
<evidence type="ECO:0000313" key="1">
    <source>
        <dbReference type="EMBL" id="QJA96134.1"/>
    </source>
</evidence>
<dbReference type="AlphaFoldDB" id="A0A6M3LRL1"/>
<name>A0A6M3LRL1_9ZZZZ</name>